<protein>
    <recommendedName>
        <fullName evidence="1">SCP domain-containing protein</fullName>
    </recommendedName>
</protein>
<dbReference type="OrthoDB" id="6507808at2759"/>
<dbReference type="Pfam" id="PF00188">
    <property type="entry name" value="CAP"/>
    <property type="match status" value="1"/>
</dbReference>
<name>A0A7R9Q7C6_9ACAR</name>
<reference evidence="2" key="1">
    <citation type="submission" date="2020-11" db="EMBL/GenBank/DDBJ databases">
        <authorList>
            <person name="Tran Van P."/>
        </authorList>
    </citation>
    <scope>NUCLEOTIDE SEQUENCE</scope>
</reference>
<evidence type="ECO:0000313" key="2">
    <source>
        <dbReference type="EMBL" id="CAD7634992.1"/>
    </source>
</evidence>
<dbReference type="InterPro" id="IPR035940">
    <property type="entry name" value="CAP_sf"/>
</dbReference>
<accession>A0A7R9Q7C6</accession>
<dbReference type="AlphaFoldDB" id="A0A7R9Q7C6"/>
<dbReference type="SUPFAM" id="SSF55797">
    <property type="entry name" value="PR-1-like"/>
    <property type="match status" value="1"/>
</dbReference>
<dbReference type="EMBL" id="OC870393">
    <property type="protein sequence ID" value="CAD7634992.1"/>
    <property type="molecule type" value="Genomic_DNA"/>
</dbReference>
<keyword evidence="3" id="KW-1185">Reference proteome</keyword>
<gene>
    <name evidence="2" type="ORF">OSB1V03_LOCUS15384</name>
</gene>
<dbReference type="EMBL" id="CAJPIZ010015818">
    <property type="protein sequence ID" value="CAG2115422.1"/>
    <property type="molecule type" value="Genomic_DNA"/>
</dbReference>
<evidence type="ECO:0000259" key="1">
    <source>
        <dbReference type="SMART" id="SM00198"/>
    </source>
</evidence>
<dbReference type="SMART" id="SM00198">
    <property type="entry name" value="SCP"/>
    <property type="match status" value="1"/>
</dbReference>
<proteinExistence type="predicted"/>
<organism evidence="2">
    <name type="scientific">Medioppia subpectinata</name>
    <dbReference type="NCBI Taxonomy" id="1979941"/>
    <lineage>
        <taxon>Eukaryota</taxon>
        <taxon>Metazoa</taxon>
        <taxon>Ecdysozoa</taxon>
        <taxon>Arthropoda</taxon>
        <taxon>Chelicerata</taxon>
        <taxon>Arachnida</taxon>
        <taxon>Acari</taxon>
        <taxon>Acariformes</taxon>
        <taxon>Sarcoptiformes</taxon>
        <taxon>Oribatida</taxon>
        <taxon>Brachypylina</taxon>
        <taxon>Oppioidea</taxon>
        <taxon>Oppiidae</taxon>
        <taxon>Medioppia</taxon>
    </lineage>
</organism>
<dbReference type="Proteomes" id="UP000759131">
    <property type="component" value="Unassembled WGS sequence"/>
</dbReference>
<feature type="domain" description="SCP" evidence="1">
    <location>
        <begin position="29"/>
        <end position="134"/>
    </location>
</feature>
<dbReference type="Gene3D" id="3.40.33.10">
    <property type="entry name" value="CAP"/>
    <property type="match status" value="1"/>
</dbReference>
<sequence length="167" mass="19916">MITISYIPVIIVLGAIEDDNEYEDTSTGKFQVDCIKWHNYYRKLHGAPTLKHSAKLEDFARYRAAEMAKKDGRNFFHPDDLQYGENLAWNSIVNVNCRVPLKLWYDEWKIYNFNKPNITSRNGHFTQMHFDYLNDKLIVYILSMARDTKNRLRSSSQQRKSWRNFHC</sequence>
<feature type="non-terminal residue" evidence="2">
    <location>
        <position position="1"/>
    </location>
</feature>
<evidence type="ECO:0000313" key="3">
    <source>
        <dbReference type="Proteomes" id="UP000759131"/>
    </source>
</evidence>
<dbReference type="InterPro" id="IPR014044">
    <property type="entry name" value="CAP_dom"/>
</dbReference>